<dbReference type="PANTHER" id="PTHR34846:SF10">
    <property type="entry name" value="CYTOPLASMIC PROTEIN"/>
    <property type="match status" value="1"/>
</dbReference>
<dbReference type="EMBL" id="NWBU01000006">
    <property type="protein sequence ID" value="PTQ11898.1"/>
    <property type="molecule type" value="Genomic_DNA"/>
</dbReference>
<dbReference type="InterPro" id="IPR029032">
    <property type="entry name" value="AhpD-like"/>
</dbReference>
<dbReference type="OrthoDB" id="9801997at2"/>
<organism evidence="2 3">
    <name type="scientific">Sphingomonas oleivorans</name>
    <dbReference type="NCBI Taxonomy" id="1735121"/>
    <lineage>
        <taxon>Bacteria</taxon>
        <taxon>Pseudomonadati</taxon>
        <taxon>Pseudomonadota</taxon>
        <taxon>Alphaproteobacteria</taxon>
        <taxon>Sphingomonadales</taxon>
        <taxon>Sphingomonadaceae</taxon>
        <taxon>Sphingomonas</taxon>
    </lineage>
</organism>
<evidence type="ECO:0000313" key="2">
    <source>
        <dbReference type="EMBL" id="PTQ11898.1"/>
    </source>
</evidence>
<name>A0A2T5FZ81_9SPHN</name>
<gene>
    <name evidence="2" type="ORF">CLG96_08150</name>
</gene>
<protein>
    <submittedName>
        <fullName evidence="2">Alkylhydroperoxidase</fullName>
    </submittedName>
</protein>
<keyword evidence="2" id="KW-0560">Oxidoreductase</keyword>
<dbReference type="GO" id="GO:0051920">
    <property type="term" value="F:peroxiredoxin activity"/>
    <property type="evidence" value="ECO:0007669"/>
    <property type="project" value="InterPro"/>
</dbReference>
<feature type="domain" description="Carboxymuconolactone decarboxylase-like" evidence="1">
    <location>
        <begin position="12"/>
        <end position="93"/>
    </location>
</feature>
<dbReference type="NCBIfam" id="TIGR00778">
    <property type="entry name" value="ahpD_dom"/>
    <property type="match status" value="1"/>
</dbReference>
<proteinExistence type="predicted"/>
<reference evidence="2 3" key="1">
    <citation type="submission" date="2017-09" db="EMBL/GenBank/DDBJ databases">
        <title>Sphingomonas panjinensis sp.nov., isolated from oil-contaminated soil.</title>
        <authorList>
            <person name="Wang L."/>
            <person name="Chen L."/>
        </authorList>
    </citation>
    <scope>NUCLEOTIDE SEQUENCE [LARGE SCALE GENOMIC DNA]</scope>
    <source>
        <strain evidence="2 3">FW-11</strain>
    </source>
</reference>
<keyword evidence="3" id="KW-1185">Reference proteome</keyword>
<dbReference type="Proteomes" id="UP000244162">
    <property type="component" value="Unassembled WGS sequence"/>
</dbReference>
<dbReference type="Gene3D" id="1.20.1290.10">
    <property type="entry name" value="AhpD-like"/>
    <property type="match status" value="1"/>
</dbReference>
<dbReference type="PANTHER" id="PTHR34846">
    <property type="entry name" value="4-CARBOXYMUCONOLACTONE DECARBOXYLASE FAMILY PROTEIN (AFU_ORTHOLOGUE AFUA_6G11590)"/>
    <property type="match status" value="1"/>
</dbReference>
<evidence type="ECO:0000313" key="3">
    <source>
        <dbReference type="Proteomes" id="UP000244162"/>
    </source>
</evidence>
<dbReference type="Pfam" id="PF02627">
    <property type="entry name" value="CMD"/>
    <property type="match status" value="1"/>
</dbReference>
<dbReference type="SUPFAM" id="SSF69118">
    <property type="entry name" value="AhpD-like"/>
    <property type="match status" value="1"/>
</dbReference>
<keyword evidence="2" id="KW-0575">Peroxidase</keyword>
<accession>A0A2T5FZ81</accession>
<sequence>MTPRMNIFQAAPDAMKGMLAVEASIDASGLEHSLVELVKLRASQINGCAFCIYMHVKDATKHGESDMRIHLLDAWRESPLYTDRERAALNWTESLTRIAKTHAPDADYELLKTQFNDKEIAYLTVLIGAINFWNKVQIGLRAVHQVEENAAAA</sequence>
<evidence type="ECO:0000259" key="1">
    <source>
        <dbReference type="Pfam" id="PF02627"/>
    </source>
</evidence>
<dbReference type="InterPro" id="IPR004675">
    <property type="entry name" value="AhpD_core"/>
</dbReference>
<dbReference type="AlphaFoldDB" id="A0A2T5FZ81"/>
<comment type="caution">
    <text evidence="2">The sequence shown here is derived from an EMBL/GenBank/DDBJ whole genome shotgun (WGS) entry which is preliminary data.</text>
</comment>
<dbReference type="InterPro" id="IPR003779">
    <property type="entry name" value="CMD-like"/>
</dbReference>